<evidence type="ECO:0000313" key="2">
    <source>
        <dbReference type="Proteomes" id="UP000823749"/>
    </source>
</evidence>
<dbReference type="AlphaFoldDB" id="A0AAV6I1K3"/>
<reference evidence="1" key="1">
    <citation type="submission" date="2020-08" db="EMBL/GenBank/DDBJ databases">
        <title>Plant Genome Project.</title>
        <authorList>
            <person name="Zhang R.-G."/>
        </authorList>
    </citation>
    <scope>NUCLEOTIDE SEQUENCE</scope>
    <source>
        <strain evidence="1">WSP0</strain>
        <tissue evidence="1">Leaf</tissue>
    </source>
</reference>
<name>A0AAV6I1K3_9ERIC</name>
<sequence>MILTTVQLLSRLPGKLAEEACPINQQAEGHGASASCGAFNFSWALIVGRVAPLPLLAFALESLQLHKFWEKAKSFSCMALTL</sequence>
<gene>
    <name evidence="1" type="ORF">RHGRI_034603</name>
</gene>
<keyword evidence="2" id="KW-1185">Reference proteome</keyword>
<evidence type="ECO:0000313" key="1">
    <source>
        <dbReference type="EMBL" id="KAG5522481.1"/>
    </source>
</evidence>
<proteinExistence type="predicted"/>
<dbReference type="Proteomes" id="UP000823749">
    <property type="component" value="Chromosome 12"/>
</dbReference>
<accession>A0AAV6I1K3</accession>
<comment type="caution">
    <text evidence="1">The sequence shown here is derived from an EMBL/GenBank/DDBJ whole genome shotgun (WGS) entry which is preliminary data.</text>
</comment>
<organism evidence="1 2">
    <name type="scientific">Rhododendron griersonianum</name>
    <dbReference type="NCBI Taxonomy" id="479676"/>
    <lineage>
        <taxon>Eukaryota</taxon>
        <taxon>Viridiplantae</taxon>
        <taxon>Streptophyta</taxon>
        <taxon>Embryophyta</taxon>
        <taxon>Tracheophyta</taxon>
        <taxon>Spermatophyta</taxon>
        <taxon>Magnoliopsida</taxon>
        <taxon>eudicotyledons</taxon>
        <taxon>Gunneridae</taxon>
        <taxon>Pentapetalae</taxon>
        <taxon>asterids</taxon>
        <taxon>Ericales</taxon>
        <taxon>Ericaceae</taxon>
        <taxon>Ericoideae</taxon>
        <taxon>Rhodoreae</taxon>
        <taxon>Rhododendron</taxon>
    </lineage>
</organism>
<dbReference type="EMBL" id="JACTNZ010000012">
    <property type="protein sequence ID" value="KAG5522481.1"/>
    <property type="molecule type" value="Genomic_DNA"/>
</dbReference>
<protein>
    <submittedName>
        <fullName evidence="1">Uncharacterized protein</fullName>
    </submittedName>
</protein>